<evidence type="ECO:0000256" key="3">
    <source>
        <dbReference type="ARBA" id="ARBA00022448"/>
    </source>
</evidence>
<gene>
    <name evidence="11" type="ORF">LUZ62_060974</name>
</gene>
<feature type="transmembrane region" description="Helical" evidence="9">
    <location>
        <begin position="104"/>
        <end position="124"/>
    </location>
</feature>
<accession>A0AAV8EES5</accession>
<evidence type="ECO:0000259" key="10">
    <source>
        <dbReference type="PROSITE" id="PS50850"/>
    </source>
</evidence>
<dbReference type="PANTHER" id="PTHR23500:SF30">
    <property type="entry name" value="SUGAR TRANSPORT PROTEIN 3"/>
    <property type="match status" value="1"/>
</dbReference>
<dbReference type="Gene3D" id="1.20.1250.20">
    <property type="entry name" value="MFS general substrate transporter like domains"/>
    <property type="match status" value="1"/>
</dbReference>
<keyword evidence="8 9" id="KW-0472">Membrane</keyword>
<dbReference type="InterPro" id="IPR005828">
    <property type="entry name" value="MFS_sugar_transport-like"/>
</dbReference>
<dbReference type="SUPFAM" id="SSF103473">
    <property type="entry name" value="MFS general substrate transporter"/>
    <property type="match status" value="1"/>
</dbReference>
<evidence type="ECO:0000313" key="12">
    <source>
        <dbReference type="Proteomes" id="UP001140206"/>
    </source>
</evidence>
<keyword evidence="3" id="KW-0813">Transport</keyword>
<reference evidence="11" key="1">
    <citation type="submission" date="2022-08" db="EMBL/GenBank/DDBJ databases">
        <authorList>
            <person name="Marques A."/>
        </authorList>
    </citation>
    <scope>NUCLEOTIDE SEQUENCE</scope>
    <source>
        <strain evidence="11">RhyPub2mFocal</strain>
        <tissue evidence="11">Leaves</tissue>
    </source>
</reference>
<feature type="transmembrane region" description="Helical" evidence="9">
    <location>
        <begin position="61"/>
        <end position="84"/>
    </location>
</feature>
<comment type="subcellular location">
    <subcellularLocation>
        <location evidence="1">Membrane</location>
        <topology evidence="1">Multi-pass membrane protein</topology>
    </subcellularLocation>
</comment>
<sequence length="179" mass="19792">MSSVIIIVVAALCTFGSMVLTDRIGRRVLFLSGGIVMFVSQVIVGAIMGTQLGDQGSLSKAYGYVMVVLICIYVGGFSLSWGPLAWLVPSEIFPLEIRSAGQSITVAVNFLFTGAVAQTSLAMLCHMKSGLFFFFAGWLVVMTVFVYMLLPETKKLPIEKIDQVWREHWFWKKYCGTII</sequence>
<comment type="caution">
    <text evidence="11">The sequence shown here is derived from an EMBL/GenBank/DDBJ whole genome shotgun (WGS) entry which is preliminary data.</text>
</comment>
<evidence type="ECO:0000256" key="8">
    <source>
        <dbReference type="ARBA" id="ARBA00023136"/>
    </source>
</evidence>
<dbReference type="PRINTS" id="PR00171">
    <property type="entry name" value="SUGRTRNSPORT"/>
</dbReference>
<dbReference type="GO" id="GO:0016020">
    <property type="term" value="C:membrane"/>
    <property type="evidence" value="ECO:0007669"/>
    <property type="project" value="UniProtKB-SubCell"/>
</dbReference>
<dbReference type="PANTHER" id="PTHR23500">
    <property type="entry name" value="SOLUTE CARRIER FAMILY 2, FACILITATED GLUCOSE TRANSPORTER"/>
    <property type="match status" value="1"/>
</dbReference>
<keyword evidence="7 9" id="KW-1133">Transmembrane helix</keyword>
<dbReference type="GO" id="GO:0015293">
    <property type="term" value="F:symporter activity"/>
    <property type="evidence" value="ECO:0007669"/>
    <property type="project" value="UniProtKB-KW"/>
</dbReference>
<keyword evidence="4 11" id="KW-0762">Sugar transport</keyword>
<dbReference type="Pfam" id="PF00083">
    <property type="entry name" value="Sugar_tr"/>
    <property type="match status" value="1"/>
</dbReference>
<evidence type="ECO:0000256" key="6">
    <source>
        <dbReference type="ARBA" id="ARBA00022847"/>
    </source>
</evidence>
<dbReference type="InterPro" id="IPR036259">
    <property type="entry name" value="MFS_trans_sf"/>
</dbReference>
<evidence type="ECO:0000256" key="4">
    <source>
        <dbReference type="ARBA" id="ARBA00022597"/>
    </source>
</evidence>
<proteinExistence type="inferred from homology"/>
<dbReference type="InterPro" id="IPR045262">
    <property type="entry name" value="STP/PLT_plant"/>
</dbReference>
<evidence type="ECO:0000256" key="7">
    <source>
        <dbReference type="ARBA" id="ARBA00022989"/>
    </source>
</evidence>
<evidence type="ECO:0000256" key="1">
    <source>
        <dbReference type="ARBA" id="ARBA00004141"/>
    </source>
</evidence>
<comment type="similarity">
    <text evidence="2">Belongs to the major facilitator superfamily. Sugar transporter (TC 2.A.1.1) family.</text>
</comment>
<dbReference type="GO" id="GO:0015144">
    <property type="term" value="F:carbohydrate transmembrane transporter activity"/>
    <property type="evidence" value="ECO:0007669"/>
    <property type="project" value="InterPro"/>
</dbReference>
<keyword evidence="12" id="KW-1185">Reference proteome</keyword>
<protein>
    <submittedName>
        <fullName evidence="11">Sugar transporter 4</fullName>
    </submittedName>
</protein>
<evidence type="ECO:0000256" key="9">
    <source>
        <dbReference type="SAM" id="Phobius"/>
    </source>
</evidence>
<dbReference type="Proteomes" id="UP001140206">
    <property type="component" value="Chromosome 3"/>
</dbReference>
<dbReference type="EMBL" id="JAMFTS010000003">
    <property type="protein sequence ID" value="KAJ4776717.1"/>
    <property type="molecule type" value="Genomic_DNA"/>
</dbReference>
<feature type="transmembrane region" description="Helical" evidence="9">
    <location>
        <begin position="131"/>
        <end position="150"/>
    </location>
</feature>
<dbReference type="InterPro" id="IPR020846">
    <property type="entry name" value="MFS_dom"/>
</dbReference>
<feature type="domain" description="Major facilitator superfamily (MFS) profile" evidence="10">
    <location>
        <begin position="1"/>
        <end position="154"/>
    </location>
</feature>
<name>A0AAV8EES5_9POAL</name>
<evidence type="ECO:0000256" key="2">
    <source>
        <dbReference type="ARBA" id="ARBA00010992"/>
    </source>
</evidence>
<evidence type="ECO:0000256" key="5">
    <source>
        <dbReference type="ARBA" id="ARBA00022692"/>
    </source>
</evidence>
<keyword evidence="5 9" id="KW-0812">Transmembrane</keyword>
<evidence type="ECO:0000313" key="11">
    <source>
        <dbReference type="EMBL" id="KAJ4776717.1"/>
    </source>
</evidence>
<dbReference type="InterPro" id="IPR003663">
    <property type="entry name" value="Sugar/inositol_transpt"/>
</dbReference>
<dbReference type="AlphaFoldDB" id="A0AAV8EES5"/>
<organism evidence="11 12">
    <name type="scientific">Rhynchospora pubera</name>
    <dbReference type="NCBI Taxonomy" id="906938"/>
    <lineage>
        <taxon>Eukaryota</taxon>
        <taxon>Viridiplantae</taxon>
        <taxon>Streptophyta</taxon>
        <taxon>Embryophyta</taxon>
        <taxon>Tracheophyta</taxon>
        <taxon>Spermatophyta</taxon>
        <taxon>Magnoliopsida</taxon>
        <taxon>Liliopsida</taxon>
        <taxon>Poales</taxon>
        <taxon>Cyperaceae</taxon>
        <taxon>Cyperoideae</taxon>
        <taxon>Rhynchosporeae</taxon>
        <taxon>Rhynchospora</taxon>
    </lineage>
</organism>
<keyword evidence="6" id="KW-0769">Symport</keyword>
<feature type="transmembrane region" description="Helical" evidence="9">
    <location>
        <begin position="31"/>
        <end position="49"/>
    </location>
</feature>
<dbReference type="PROSITE" id="PS50850">
    <property type="entry name" value="MFS"/>
    <property type="match status" value="1"/>
</dbReference>